<dbReference type="Pfam" id="PF01554">
    <property type="entry name" value="MatE"/>
    <property type="match status" value="2"/>
</dbReference>
<evidence type="ECO:0000256" key="7">
    <source>
        <dbReference type="ARBA" id="ARBA00023136"/>
    </source>
</evidence>
<dbReference type="RefSeq" id="WP_045402249.1">
    <property type="nucleotide sequence ID" value="NZ_BBLD01000048.1"/>
</dbReference>
<dbReference type="EMBL" id="BSOE01000025">
    <property type="protein sequence ID" value="GLR04274.1"/>
    <property type="molecule type" value="Genomic_DNA"/>
</dbReference>
<sequence>MTFFSQLVTHADKSFLRRLFAIALPITLQSMMFSSRSLVDVLMLGQLGEAEIAAVGVAARATFVTTIMLLGVTTGGALLTAQYWGAGNKVGVRQSTSLTWMISMVFAALTVVLFVLFPEPIMRLTTDSKEVIRLGADYLVISSVSMFAVACVASMAVGLRAMHQPGLSTFFSGIGILSNIFLNWVLIFGQFGFPAMGIKGAAIATVISGAIEVTCLFSYLWFKKHIIAFGLDDIRASLVLDKITRFLKLSLPTTFNFLAWAGGLFAYHAIMGQAGVQGLAALSVMTPVESIALAMMIGSSNAAAVLVGNQLGAKNFGPVYYQAWATVILNVLIAVVVAILLLLSNQLILDAFRALTPETRHLAEQFMVILAVGVVLRSVPMMAIVGVLRAGGDVKFCLYQDLIAQWVISIPLAAFGAIYLGFEPQWVYLLFLTEEVVKWGTCLHRMASKKWMKNLIDAQEGSRDKLH</sequence>
<evidence type="ECO:0000256" key="5">
    <source>
        <dbReference type="ARBA" id="ARBA00022692"/>
    </source>
</evidence>
<dbReference type="Proteomes" id="UP001156669">
    <property type="component" value="Unassembled WGS sequence"/>
</dbReference>
<keyword evidence="6 9" id="KW-1133">Transmembrane helix</keyword>
<feature type="transmembrane region" description="Helical" evidence="9">
    <location>
        <begin position="249"/>
        <end position="270"/>
    </location>
</feature>
<evidence type="ECO:0000256" key="3">
    <source>
        <dbReference type="ARBA" id="ARBA00022448"/>
    </source>
</evidence>
<evidence type="ECO:0000256" key="6">
    <source>
        <dbReference type="ARBA" id="ARBA00022989"/>
    </source>
</evidence>
<dbReference type="InterPro" id="IPR048279">
    <property type="entry name" value="MdtK-like"/>
</dbReference>
<feature type="transmembrane region" description="Helical" evidence="9">
    <location>
        <begin position="61"/>
        <end position="86"/>
    </location>
</feature>
<evidence type="ECO:0000313" key="10">
    <source>
        <dbReference type="EMBL" id="GLR04274.1"/>
    </source>
</evidence>
<feature type="transmembrane region" description="Helical" evidence="9">
    <location>
        <begin position="402"/>
        <end position="422"/>
    </location>
</feature>
<feature type="transmembrane region" description="Helical" evidence="9">
    <location>
        <begin position="170"/>
        <end position="189"/>
    </location>
</feature>
<reference evidence="11" key="1">
    <citation type="journal article" date="2019" name="Int. J. Syst. Evol. Microbiol.">
        <title>The Global Catalogue of Microorganisms (GCM) 10K type strain sequencing project: providing services to taxonomists for standard genome sequencing and annotation.</title>
        <authorList>
            <consortium name="The Broad Institute Genomics Platform"/>
            <consortium name="The Broad Institute Genome Sequencing Center for Infectious Disease"/>
            <person name="Wu L."/>
            <person name="Ma J."/>
        </authorList>
    </citation>
    <scope>NUCLEOTIDE SEQUENCE [LARGE SCALE GENOMIC DNA]</scope>
    <source>
        <strain evidence="11">NBRC 110633</strain>
    </source>
</reference>
<evidence type="ECO:0000256" key="2">
    <source>
        <dbReference type="ARBA" id="ARBA00013489"/>
    </source>
</evidence>
<organism evidence="10 11">
    <name type="scientific">Vibrio hyugaensis</name>
    <dbReference type="NCBI Taxonomy" id="1534743"/>
    <lineage>
        <taxon>Bacteria</taxon>
        <taxon>Pseudomonadati</taxon>
        <taxon>Pseudomonadota</taxon>
        <taxon>Gammaproteobacteria</taxon>
        <taxon>Vibrionales</taxon>
        <taxon>Vibrionaceae</taxon>
        <taxon>Vibrio</taxon>
    </lineage>
</organism>
<dbReference type="PANTHER" id="PTHR42925:SF2">
    <property type="entry name" value="NA+ DRIVEN MULTIDRUG EFFLUX PUMP"/>
    <property type="match status" value="1"/>
</dbReference>
<dbReference type="PANTHER" id="PTHR42925">
    <property type="entry name" value="MULTIDRUG AND TOXIN EFFLUX PROTEIN MATE FAMILY"/>
    <property type="match status" value="1"/>
</dbReference>
<keyword evidence="7 9" id="KW-0472">Membrane</keyword>
<keyword evidence="3" id="KW-0813">Transport</keyword>
<evidence type="ECO:0000256" key="4">
    <source>
        <dbReference type="ARBA" id="ARBA00022475"/>
    </source>
</evidence>
<keyword evidence="4" id="KW-1003">Cell membrane</keyword>
<evidence type="ECO:0000256" key="9">
    <source>
        <dbReference type="SAM" id="Phobius"/>
    </source>
</evidence>
<feature type="transmembrane region" description="Helical" evidence="9">
    <location>
        <begin position="201"/>
        <end position="222"/>
    </location>
</feature>
<evidence type="ECO:0000313" key="11">
    <source>
        <dbReference type="Proteomes" id="UP001156669"/>
    </source>
</evidence>
<keyword evidence="5 9" id="KW-0812">Transmembrane</keyword>
<feature type="transmembrane region" description="Helical" evidence="9">
    <location>
        <begin position="138"/>
        <end position="158"/>
    </location>
</feature>
<keyword evidence="11" id="KW-1185">Reference proteome</keyword>
<feature type="transmembrane region" description="Helical" evidence="9">
    <location>
        <begin position="98"/>
        <end position="118"/>
    </location>
</feature>
<evidence type="ECO:0000256" key="1">
    <source>
        <dbReference type="ARBA" id="ARBA00004429"/>
    </source>
</evidence>
<protein>
    <recommendedName>
        <fullName evidence="2">Multidrug resistance protein NorM</fullName>
    </recommendedName>
    <alternativeName>
        <fullName evidence="8">Na(+)/drug antiporter</fullName>
    </alternativeName>
</protein>
<dbReference type="NCBIfam" id="TIGR00797">
    <property type="entry name" value="matE"/>
    <property type="match status" value="1"/>
</dbReference>
<gene>
    <name evidence="10" type="ORF">GCM10007906_18610</name>
</gene>
<accession>A0ABQ5Y0P0</accession>
<dbReference type="PIRSF" id="PIRSF006603">
    <property type="entry name" value="DinF"/>
    <property type="match status" value="1"/>
</dbReference>
<evidence type="ECO:0000256" key="8">
    <source>
        <dbReference type="ARBA" id="ARBA00030855"/>
    </source>
</evidence>
<proteinExistence type="predicted"/>
<dbReference type="InterPro" id="IPR047135">
    <property type="entry name" value="YsiQ"/>
</dbReference>
<name>A0ABQ5Y0P0_9VIBR</name>
<feature type="transmembrane region" description="Helical" evidence="9">
    <location>
        <begin position="290"/>
        <end position="307"/>
    </location>
</feature>
<comment type="subcellular location">
    <subcellularLocation>
        <location evidence="1">Cell inner membrane</location>
        <topology evidence="1">Multi-pass membrane protein</topology>
    </subcellularLocation>
</comment>
<dbReference type="InterPro" id="IPR002528">
    <property type="entry name" value="MATE_fam"/>
</dbReference>
<feature type="transmembrane region" description="Helical" evidence="9">
    <location>
        <begin position="319"/>
        <end position="343"/>
    </location>
</feature>
<feature type="transmembrane region" description="Helical" evidence="9">
    <location>
        <begin position="366"/>
        <end position="390"/>
    </location>
</feature>
<comment type="caution">
    <text evidence="10">The sequence shown here is derived from an EMBL/GenBank/DDBJ whole genome shotgun (WGS) entry which is preliminary data.</text>
</comment>